<sequence length="119" mass="12728">MDELIQRITRNVGVDEMTARSAVTVILSFLYREGSAEKMSEIAARIPGADGFIDPEPQSSPAGGGGGLFEVFGELQALGLDLPEIQPIAEETVAFLREKAGDQPVDDLLQAIPGLNQFL</sequence>
<keyword evidence="2" id="KW-1185">Reference proteome</keyword>
<proteinExistence type="predicted"/>
<accession>A0A1H9PV81</accession>
<dbReference type="OrthoDB" id="7907231at2"/>
<evidence type="ECO:0000313" key="2">
    <source>
        <dbReference type="Proteomes" id="UP000199647"/>
    </source>
</evidence>
<dbReference type="RefSeq" id="WP_092499676.1">
    <property type="nucleotide sequence ID" value="NZ_FOFG01000023.1"/>
</dbReference>
<dbReference type="STRING" id="1855383.SAMN05216548_1236"/>
<organism evidence="1 2">
    <name type="scientific">Faunimonas pinastri</name>
    <dbReference type="NCBI Taxonomy" id="1855383"/>
    <lineage>
        <taxon>Bacteria</taxon>
        <taxon>Pseudomonadati</taxon>
        <taxon>Pseudomonadota</taxon>
        <taxon>Alphaproteobacteria</taxon>
        <taxon>Hyphomicrobiales</taxon>
        <taxon>Afifellaceae</taxon>
        <taxon>Faunimonas</taxon>
    </lineage>
</organism>
<gene>
    <name evidence="1" type="ORF">SAMN05216548_1236</name>
</gene>
<dbReference type="AlphaFoldDB" id="A0A1H9PV81"/>
<dbReference type="Proteomes" id="UP000199647">
    <property type="component" value="Unassembled WGS sequence"/>
</dbReference>
<evidence type="ECO:0008006" key="3">
    <source>
        <dbReference type="Google" id="ProtNLM"/>
    </source>
</evidence>
<protein>
    <recommendedName>
        <fullName evidence="3">DUF2267 domain-containing protein</fullName>
    </recommendedName>
</protein>
<name>A0A1H9PV81_9HYPH</name>
<dbReference type="EMBL" id="FOFG01000023">
    <property type="protein sequence ID" value="SER52186.1"/>
    <property type="molecule type" value="Genomic_DNA"/>
</dbReference>
<evidence type="ECO:0000313" key="1">
    <source>
        <dbReference type="EMBL" id="SER52186.1"/>
    </source>
</evidence>
<reference evidence="1 2" key="1">
    <citation type="submission" date="2016-10" db="EMBL/GenBank/DDBJ databases">
        <authorList>
            <person name="de Groot N.N."/>
        </authorList>
    </citation>
    <scope>NUCLEOTIDE SEQUENCE [LARGE SCALE GENOMIC DNA]</scope>
    <source>
        <strain evidence="1 2">A52C2</strain>
    </source>
</reference>